<evidence type="ECO:0000256" key="9">
    <source>
        <dbReference type="ARBA" id="ARBA00023239"/>
    </source>
</evidence>
<dbReference type="Gene3D" id="3.40.1020.10">
    <property type="entry name" value="Biosynthetic Threonine Deaminase, Domain 3"/>
    <property type="match status" value="1"/>
</dbReference>
<comment type="cofactor">
    <cofactor evidence="2 12">
        <name>pyridoxal 5'-phosphate</name>
        <dbReference type="ChEBI" id="CHEBI:597326"/>
    </cofactor>
</comment>
<evidence type="ECO:0000259" key="13">
    <source>
        <dbReference type="PROSITE" id="PS51672"/>
    </source>
</evidence>
<gene>
    <name evidence="12 14" type="primary">ilvA</name>
    <name evidence="14" type="ORF">AABB81_09150</name>
</gene>
<dbReference type="InterPro" id="IPR036052">
    <property type="entry name" value="TrpB-like_PALP_sf"/>
</dbReference>
<dbReference type="CDD" id="cd01562">
    <property type="entry name" value="Thr-dehyd"/>
    <property type="match status" value="1"/>
</dbReference>
<comment type="caution">
    <text evidence="14">The sequence shown here is derived from an EMBL/GenBank/DDBJ whole genome shotgun (WGS) entry which is preliminary data.</text>
</comment>
<dbReference type="EMBL" id="JBCDNA010000002">
    <property type="protein sequence ID" value="MEL4456058.1"/>
    <property type="molecule type" value="Genomic_DNA"/>
</dbReference>
<evidence type="ECO:0000256" key="12">
    <source>
        <dbReference type="RuleBase" id="RU362012"/>
    </source>
</evidence>
<evidence type="ECO:0000256" key="5">
    <source>
        <dbReference type="ARBA" id="ARBA00011881"/>
    </source>
</evidence>
<dbReference type="InterPro" id="IPR011820">
    <property type="entry name" value="IlvA"/>
</dbReference>
<evidence type="ECO:0000256" key="4">
    <source>
        <dbReference type="ARBA" id="ARBA00010869"/>
    </source>
</evidence>
<comment type="catalytic activity">
    <reaction evidence="1 12">
        <text>L-threonine = 2-oxobutanoate + NH4(+)</text>
        <dbReference type="Rhea" id="RHEA:22108"/>
        <dbReference type="ChEBI" id="CHEBI:16763"/>
        <dbReference type="ChEBI" id="CHEBI:28938"/>
        <dbReference type="ChEBI" id="CHEBI:57926"/>
        <dbReference type="EC" id="4.3.1.19"/>
    </reaction>
</comment>
<dbReference type="Gene3D" id="3.40.50.1100">
    <property type="match status" value="2"/>
</dbReference>
<comment type="similarity">
    <text evidence="4 12">Belongs to the serine/threonine dehydratase family.</text>
</comment>
<evidence type="ECO:0000256" key="10">
    <source>
        <dbReference type="ARBA" id="ARBA00023304"/>
    </source>
</evidence>
<dbReference type="InterPro" id="IPR001926">
    <property type="entry name" value="TrpB-like_PALP"/>
</dbReference>
<protein>
    <recommendedName>
        <fullName evidence="12">L-threonine dehydratase</fullName>
        <ecNumber evidence="12">4.3.1.19</ecNumber>
    </recommendedName>
    <alternativeName>
        <fullName evidence="12">Threonine deaminase</fullName>
    </alternativeName>
</protein>
<name>A0ABU9L1U1_9FLAO</name>
<dbReference type="Proteomes" id="UP001474120">
    <property type="component" value="Unassembled WGS sequence"/>
</dbReference>
<dbReference type="PROSITE" id="PS00165">
    <property type="entry name" value="DEHYDRATASE_SER_THR"/>
    <property type="match status" value="1"/>
</dbReference>
<comment type="subunit">
    <text evidence="5 12">Homotetramer.</text>
</comment>
<dbReference type="InterPro" id="IPR001721">
    <property type="entry name" value="TD_ACT-like"/>
</dbReference>
<dbReference type="NCBIfam" id="TIGR02079">
    <property type="entry name" value="THD1"/>
    <property type="match status" value="1"/>
</dbReference>
<dbReference type="InterPro" id="IPR038110">
    <property type="entry name" value="TD_ACT-like_sf"/>
</dbReference>
<keyword evidence="10 12" id="KW-0100">Branched-chain amino acid biosynthesis</keyword>
<comment type="pathway">
    <text evidence="3 12">Amino-acid biosynthesis; L-isoleucine biosynthesis; 2-oxobutanoate from L-threonine: step 1/1.</text>
</comment>
<keyword evidence="8 12" id="KW-0663">Pyridoxal phosphate</keyword>
<evidence type="ECO:0000313" key="15">
    <source>
        <dbReference type="Proteomes" id="UP001474120"/>
    </source>
</evidence>
<dbReference type="PANTHER" id="PTHR48078:SF11">
    <property type="entry name" value="THREONINE DEHYDRATASE, MITOCHONDRIAL"/>
    <property type="match status" value="1"/>
</dbReference>
<dbReference type="RefSeq" id="WP_342160084.1">
    <property type="nucleotide sequence ID" value="NZ_JBCDNA010000002.1"/>
</dbReference>
<feature type="domain" description="ACT-like" evidence="13">
    <location>
        <begin position="334"/>
        <end position="408"/>
    </location>
</feature>
<evidence type="ECO:0000256" key="7">
    <source>
        <dbReference type="ARBA" id="ARBA00022624"/>
    </source>
</evidence>
<evidence type="ECO:0000256" key="2">
    <source>
        <dbReference type="ARBA" id="ARBA00001933"/>
    </source>
</evidence>
<reference evidence="14 15" key="1">
    <citation type="submission" date="2024-04" db="EMBL/GenBank/DDBJ databases">
        <title>whole genome sequencing of Lutimonas vermicola strain IMCC1616.</title>
        <authorList>
            <person name="Bae S.S."/>
        </authorList>
    </citation>
    <scope>NUCLEOTIDE SEQUENCE [LARGE SCALE GENOMIC DNA]</scope>
    <source>
        <strain evidence="14 15">IMCC1616</strain>
    </source>
</reference>
<proteinExistence type="inferred from homology"/>
<dbReference type="EC" id="4.3.1.19" evidence="12"/>
<evidence type="ECO:0000256" key="8">
    <source>
        <dbReference type="ARBA" id="ARBA00022898"/>
    </source>
</evidence>
<keyword evidence="9 12" id="KW-0456">Lyase</keyword>
<accession>A0ABU9L1U1</accession>
<dbReference type="PANTHER" id="PTHR48078">
    <property type="entry name" value="THREONINE DEHYDRATASE, MITOCHONDRIAL-RELATED"/>
    <property type="match status" value="1"/>
</dbReference>
<dbReference type="Pfam" id="PF00291">
    <property type="entry name" value="PALP"/>
    <property type="match status" value="1"/>
</dbReference>
<dbReference type="InterPro" id="IPR050147">
    <property type="entry name" value="Ser/Thr_Dehydratase"/>
</dbReference>
<keyword evidence="15" id="KW-1185">Reference proteome</keyword>
<evidence type="ECO:0000313" key="14">
    <source>
        <dbReference type="EMBL" id="MEL4456058.1"/>
    </source>
</evidence>
<dbReference type="InterPro" id="IPR000634">
    <property type="entry name" value="Ser/Thr_deHydtase_PyrdxlP-BS"/>
</dbReference>
<dbReference type="SUPFAM" id="SSF53686">
    <property type="entry name" value="Tryptophan synthase beta subunit-like PLP-dependent enzymes"/>
    <property type="match status" value="1"/>
</dbReference>
<dbReference type="InterPro" id="IPR045865">
    <property type="entry name" value="ACT-like_dom_sf"/>
</dbReference>
<keyword evidence="6 12" id="KW-0028">Amino-acid biosynthesis</keyword>
<dbReference type="Pfam" id="PF00585">
    <property type="entry name" value="Thr_dehydrat_C"/>
    <property type="match status" value="1"/>
</dbReference>
<comment type="function">
    <text evidence="11 12">Catalyzes the anaerobic formation of alpha-ketobutyrate and ammonia from threonine in a two-step reaction. The first step involved a dehydration of threonine and a production of enamine intermediates (aminocrotonate), which tautomerizes to its imine form (iminobutyrate). Both intermediates are unstable and short-lived. The second step is the nonenzymatic hydrolysis of the enamine/imine intermediates to form 2-ketobutyrate and free ammonia. In the low water environment of the cell, the second step is accelerated by RidA.</text>
</comment>
<evidence type="ECO:0000256" key="3">
    <source>
        <dbReference type="ARBA" id="ARBA00004810"/>
    </source>
</evidence>
<dbReference type="SUPFAM" id="SSF55021">
    <property type="entry name" value="ACT-like"/>
    <property type="match status" value="1"/>
</dbReference>
<sequence length="417" mass="46721">MTKTFIDIDKIEEAADRIGDLVKHTPLIRMPHFSERYKAEVYFKREDLQRVRSYKIRGAYNKISSLVKSRNIKTVVCSSAGNHAQGVAQVCQFLRIKGIIFMPTTTPQQKVQQVKMFGREHIEIRLVGDTYDASYAVAREFSELNQFEFVHPFDDEQIIEGQGTVALEILKDLNEPLDFLFVPVGGGGLVAGILSVFKIRSPKTKIIGVEPQGAPSLTTSLSNGRNTTLTHIEKFVDGAAVKRMGELPFAICQESLDEVTVVPEGKICTTLLKLYNEKAIVAEPAGALSVAALDQYKDAIEGKRVACIISGGNNDISRMEEIKERSLLFEGVKHYFMVVFPQRAGALKEFVVNVLGETDDITYFEYAKKNSRDRSTAVVGIELKSRSDFDPLLQRMKELGFFGEYLNDSPQLFQFLI</sequence>
<evidence type="ECO:0000256" key="6">
    <source>
        <dbReference type="ARBA" id="ARBA00022605"/>
    </source>
</evidence>
<organism evidence="14 15">
    <name type="scientific">Lutimonas vermicola</name>
    <dbReference type="NCBI Taxonomy" id="414288"/>
    <lineage>
        <taxon>Bacteria</taxon>
        <taxon>Pseudomonadati</taxon>
        <taxon>Bacteroidota</taxon>
        <taxon>Flavobacteriia</taxon>
        <taxon>Flavobacteriales</taxon>
        <taxon>Flavobacteriaceae</taxon>
        <taxon>Lutimonas</taxon>
    </lineage>
</organism>
<dbReference type="GO" id="GO:0004794">
    <property type="term" value="F:threonine deaminase activity"/>
    <property type="evidence" value="ECO:0007669"/>
    <property type="project" value="UniProtKB-EC"/>
</dbReference>
<evidence type="ECO:0000256" key="11">
    <source>
        <dbReference type="ARBA" id="ARBA00025527"/>
    </source>
</evidence>
<keyword evidence="7 12" id="KW-0412">Isoleucine biosynthesis</keyword>
<evidence type="ECO:0000256" key="1">
    <source>
        <dbReference type="ARBA" id="ARBA00001274"/>
    </source>
</evidence>
<dbReference type="PROSITE" id="PS51672">
    <property type="entry name" value="ACT_LIKE"/>
    <property type="match status" value="1"/>
</dbReference>
<dbReference type="NCBIfam" id="NF006390">
    <property type="entry name" value="PRK08639.1"/>
    <property type="match status" value="1"/>
</dbReference>
<dbReference type="CDD" id="cd04907">
    <property type="entry name" value="ACT_ThrD-I_2"/>
    <property type="match status" value="1"/>
</dbReference>